<protein>
    <submittedName>
        <fullName evidence="1">Uncharacterized protein</fullName>
    </submittedName>
</protein>
<comment type="caution">
    <text evidence="1">The sequence shown here is derived from an EMBL/GenBank/DDBJ whole genome shotgun (WGS) entry which is preliminary data.</text>
</comment>
<proteinExistence type="predicted"/>
<evidence type="ECO:0000313" key="1">
    <source>
        <dbReference type="EMBL" id="GMN50470.1"/>
    </source>
</evidence>
<dbReference type="AlphaFoldDB" id="A0AA88DAA8"/>
<dbReference type="InterPro" id="IPR036388">
    <property type="entry name" value="WH-like_DNA-bd_sf"/>
</dbReference>
<evidence type="ECO:0000313" key="2">
    <source>
        <dbReference type="Proteomes" id="UP001187192"/>
    </source>
</evidence>
<gene>
    <name evidence="1" type="ORF">TIFTF001_019634</name>
</gene>
<reference evidence="1" key="1">
    <citation type="submission" date="2023-07" db="EMBL/GenBank/DDBJ databases">
        <title>draft genome sequence of fig (Ficus carica).</title>
        <authorList>
            <person name="Takahashi T."/>
            <person name="Nishimura K."/>
        </authorList>
    </citation>
    <scope>NUCLEOTIDE SEQUENCE</scope>
</reference>
<name>A0AA88DAA8_FICCA</name>
<dbReference type="Proteomes" id="UP001187192">
    <property type="component" value="Unassembled WGS sequence"/>
</dbReference>
<dbReference type="Gene3D" id="1.10.10.10">
    <property type="entry name" value="Winged helix-like DNA-binding domain superfamily/Winged helix DNA-binding domain"/>
    <property type="match status" value="1"/>
</dbReference>
<sequence length="36" mass="3693">MSLHTAIELGVFDIIAKAGGNHCGDGHQQPGGARYA</sequence>
<dbReference type="EMBL" id="BTGU01000034">
    <property type="protein sequence ID" value="GMN50470.1"/>
    <property type="molecule type" value="Genomic_DNA"/>
</dbReference>
<accession>A0AA88DAA8</accession>
<dbReference type="Gramene" id="FCD_00019876-RA">
    <property type="protein sequence ID" value="FCD_00019876-RA:cds"/>
    <property type="gene ID" value="FCD_00019876"/>
</dbReference>
<keyword evidence="2" id="KW-1185">Reference proteome</keyword>
<organism evidence="1 2">
    <name type="scientific">Ficus carica</name>
    <name type="common">Common fig</name>
    <dbReference type="NCBI Taxonomy" id="3494"/>
    <lineage>
        <taxon>Eukaryota</taxon>
        <taxon>Viridiplantae</taxon>
        <taxon>Streptophyta</taxon>
        <taxon>Embryophyta</taxon>
        <taxon>Tracheophyta</taxon>
        <taxon>Spermatophyta</taxon>
        <taxon>Magnoliopsida</taxon>
        <taxon>eudicotyledons</taxon>
        <taxon>Gunneridae</taxon>
        <taxon>Pentapetalae</taxon>
        <taxon>rosids</taxon>
        <taxon>fabids</taxon>
        <taxon>Rosales</taxon>
        <taxon>Moraceae</taxon>
        <taxon>Ficeae</taxon>
        <taxon>Ficus</taxon>
    </lineage>
</organism>